<sequence length="141" mass="13750">MVRYRGTEKWYRIGNLDAEPPCTWVDLAALVSAVQAALGERDFAGNVIPFEAPAAGPDDPVGTPSSPDGGSDGAADAGNAPAPDATPAAPEKGETAAVTPADAAPADAAPEAKGAGPFAGAKGQGSVTPDQAGKPAAGEQS</sequence>
<accession>A0ABV8E1Z0</accession>
<reference evidence="3" key="1">
    <citation type="journal article" date="2019" name="Int. J. Syst. Evol. Microbiol.">
        <title>The Global Catalogue of Microorganisms (GCM) 10K type strain sequencing project: providing services to taxonomists for standard genome sequencing and annotation.</title>
        <authorList>
            <consortium name="The Broad Institute Genomics Platform"/>
            <consortium name="The Broad Institute Genome Sequencing Center for Infectious Disease"/>
            <person name="Wu L."/>
            <person name="Ma J."/>
        </authorList>
    </citation>
    <scope>NUCLEOTIDE SEQUENCE [LARGE SCALE GENOMIC DNA]</scope>
    <source>
        <strain evidence="3">CGMCC 4.7330</strain>
    </source>
</reference>
<evidence type="ECO:0000313" key="3">
    <source>
        <dbReference type="Proteomes" id="UP001595696"/>
    </source>
</evidence>
<evidence type="ECO:0000256" key="1">
    <source>
        <dbReference type="SAM" id="MobiDB-lite"/>
    </source>
</evidence>
<protein>
    <submittedName>
        <fullName evidence="2">Uncharacterized protein</fullName>
    </submittedName>
</protein>
<dbReference type="EMBL" id="JBHSAX010000033">
    <property type="protein sequence ID" value="MFC3966462.1"/>
    <property type="molecule type" value="Genomic_DNA"/>
</dbReference>
<feature type="compositionally biased region" description="Low complexity" evidence="1">
    <location>
        <begin position="56"/>
        <end position="125"/>
    </location>
</feature>
<feature type="region of interest" description="Disordered" evidence="1">
    <location>
        <begin position="49"/>
        <end position="141"/>
    </location>
</feature>
<dbReference type="RefSeq" id="WP_378617177.1">
    <property type="nucleotide sequence ID" value="NZ_JBHSAX010000033.1"/>
</dbReference>
<organism evidence="2 3">
    <name type="scientific">Nocardia jiangsuensis</name>
    <dbReference type="NCBI Taxonomy" id="1691563"/>
    <lineage>
        <taxon>Bacteria</taxon>
        <taxon>Bacillati</taxon>
        <taxon>Actinomycetota</taxon>
        <taxon>Actinomycetes</taxon>
        <taxon>Mycobacteriales</taxon>
        <taxon>Nocardiaceae</taxon>
        <taxon>Nocardia</taxon>
    </lineage>
</organism>
<dbReference type="Proteomes" id="UP001595696">
    <property type="component" value="Unassembled WGS sequence"/>
</dbReference>
<proteinExistence type="predicted"/>
<keyword evidence="3" id="KW-1185">Reference proteome</keyword>
<name>A0ABV8E1Z0_9NOCA</name>
<gene>
    <name evidence="2" type="ORF">ACFO0B_31145</name>
</gene>
<evidence type="ECO:0000313" key="2">
    <source>
        <dbReference type="EMBL" id="MFC3966462.1"/>
    </source>
</evidence>
<comment type="caution">
    <text evidence="2">The sequence shown here is derived from an EMBL/GenBank/DDBJ whole genome shotgun (WGS) entry which is preliminary data.</text>
</comment>